<dbReference type="AlphaFoldDB" id="A0A3D9UQW4"/>
<dbReference type="RefSeq" id="WP_115923504.1">
    <property type="nucleotide sequence ID" value="NZ_QTUA01000001.1"/>
</dbReference>
<dbReference type="NCBIfam" id="TIGR00621">
    <property type="entry name" value="ssb"/>
    <property type="match status" value="1"/>
</dbReference>
<dbReference type="GO" id="GO:0009295">
    <property type="term" value="C:nucleoid"/>
    <property type="evidence" value="ECO:0007669"/>
    <property type="project" value="TreeGrafter"/>
</dbReference>
<dbReference type="GO" id="GO:0006260">
    <property type="term" value="P:DNA replication"/>
    <property type="evidence" value="ECO:0007669"/>
    <property type="project" value="InterPro"/>
</dbReference>
<dbReference type="Pfam" id="PF00436">
    <property type="entry name" value="SSB"/>
    <property type="match status" value="1"/>
</dbReference>
<dbReference type="InterPro" id="IPR000424">
    <property type="entry name" value="Primosome_PriB/ssb"/>
</dbReference>
<evidence type="ECO:0000313" key="6">
    <source>
        <dbReference type="Proteomes" id="UP000256253"/>
    </source>
</evidence>
<dbReference type="PANTHER" id="PTHR10302">
    <property type="entry name" value="SINGLE-STRANDED DNA-BINDING PROTEIN"/>
    <property type="match status" value="1"/>
</dbReference>
<dbReference type="InterPro" id="IPR011344">
    <property type="entry name" value="ssDNA-bd"/>
</dbReference>
<dbReference type="PROSITE" id="PS50935">
    <property type="entry name" value="SSB"/>
    <property type="match status" value="1"/>
</dbReference>
<organism evidence="5 6">
    <name type="scientific">Calidifontibacter indicus</name>
    <dbReference type="NCBI Taxonomy" id="419650"/>
    <lineage>
        <taxon>Bacteria</taxon>
        <taxon>Bacillati</taxon>
        <taxon>Actinomycetota</taxon>
        <taxon>Actinomycetes</taxon>
        <taxon>Micrococcales</taxon>
        <taxon>Dermacoccaceae</taxon>
        <taxon>Calidifontibacter</taxon>
    </lineage>
</organism>
<gene>
    <name evidence="5" type="ORF">DFJ65_2783</name>
</gene>
<evidence type="ECO:0000313" key="5">
    <source>
        <dbReference type="EMBL" id="REF31707.1"/>
    </source>
</evidence>
<evidence type="ECO:0000256" key="1">
    <source>
        <dbReference type="ARBA" id="ARBA00023125"/>
    </source>
</evidence>
<dbReference type="HAMAP" id="MF_00984">
    <property type="entry name" value="SSB"/>
    <property type="match status" value="1"/>
</dbReference>
<comment type="caution">
    <text evidence="2">Lacks conserved residue(s) required for the propagation of feature annotation.</text>
</comment>
<evidence type="ECO:0000256" key="2">
    <source>
        <dbReference type="HAMAP-Rule" id="MF_00984"/>
    </source>
</evidence>
<dbReference type="Gene3D" id="2.40.50.140">
    <property type="entry name" value="Nucleic acid-binding proteins"/>
    <property type="match status" value="1"/>
</dbReference>
<dbReference type="PANTHER" id="PTHR10302:SF0">
    <property type="entry name" value="SINGLE-STRANDED DNA-BINDING PROTEIN, MITOCHONDRIAL"/>
    <property type="match status" value="1"/>
</dbReference>
<dbReference type="GO" id="GO:0003697">
    <property type="term" value="F:single-stranded DNA binding"/>
    <property type="evidence" value="ECO:0007669"/>
    <property type="project" value="UniProtKB-UniRule"/>
</dbReference>
<keyword evidence="1 2" id="KW-0238">DNA-binding</keyword>
<keyword evidence="6" id="KW-1185">Reference proteome</keyword>
<evidence type="ECO:0000256" key="3">
    <source>
        <dbReference type="RuleBase" id="RU000524"/>
    </source>
</evidence>
<evidence type="ECO:0000256" key="4">
    <source>
        <dbReference type="SAM" id="MobiDB-lite"/>
    </source>
</evidence>
<reference evidence="5 6" key="1">
    <citation type="submission" date="2018-08" db="EMBL/GenBank/DDBJ databases">
        <title>Sequencing the genomes of 1000 actinobacteria strains.</title>
        <authorList>
            <person name="Klenk H.-P."/>
        </authorList>
    </citation>
    <scope>NUCLEOTIDE SEQUENCE [LARGE SCALE GENOMIC DNA]</scope>
    <source>
        <strain evidence="5 6">DSM 22967</strain>
    </source>
</reference>
<name>A0A3D9UQW4_9MICO</name>
<dbReference type="CDD" id="cd04496">
    <property type="entry name" value="SSB_OBF"/>
    <property type="match status" value="1"/>
</dbReference>
<dbReference type="InterPro" id="IPR012340">
    <property type="entry name" value="NA-bd_OB-fold"/>
</dbReference>
<dbReference type="OrthoDB" id="4427276at2"/>
<protein>
    <recommendedName>
        <fullName evidence="2 3">Single-stranded DNA-binding protein</fullName>
        <shortName evidence="2">SSB</shortName>
    </recommendedName>
</protein>
<accession>A0A3D9UQW4</accession>
<proteinExistence type="inferred from homology"/>
<dbReference type="Proteomes" id="UP000256253">
    <property type="component" value="Unassembled WGS sequence"/>
</dbReference>
<dbReference type="EMBL" id="QTUA01000001">
    <property type="protein sequence ID" value="REF31707.1"/>
    <property type="molecule type" value="Genomic_DNA"/>
</dbReference>
<comment type="caution">
    <text evidence="5">The sequence shown here is derived from an EMBL/GenBank/DDBJ whole genome shotgun (WGS) entry which is preliminary data.</text>
</comment>
<dbReference type="SUPFAM" id="SSF50249">
    <property type="entry name" value="Nucleic acid-binding proteins"/>
    <property type="match status" value="1"/>
</dbReference>
<comment type="subunit">
    <text evidence="2">Homotetramer.</text>
</comment>
<feature type="region of interest" description="Disordered" evidence="4">
    <location>
        <begin position="116"/>
        <end position="153"/>
    </location>
</feature>
<sequence length="153" mass="16204">MGSSIITITGNVTADPQVHEFDTGTRKSKFSVACTPSVRDRNTGEYRDGTTTFYDVECWNRLAHNATVSLHKGDPVVVTGRLSVETWQGQDGGRRQSVIITASAVGHDLARGTALFERQQQAPVQSAPDDGADFSGPSPASGGVVAEDEEPAA</sequence>